<evidence type="ECO:0008006" key="4">
    <source>
        <dbReference type="Google" id="ProtNLM"/>
    </source>
</evidence>
<protein>
    <recommendedName>
        <fullName evidence="4">LPS-assembly protein LptD</fullName>
    </recommendedName>
</protein>
<evidence type="ECO:0000313" key="2">
    <source>
        <dbReference type="EMBL" id="KAF0135300.1"/>
    </source>
</evidence>
<dbReference type="AlphaFoldDB" id="A0A833NST2"/>
<dbReference type="GO" id="GO:1990351">
    <property type="term" value="C:transporter complex"/>
    <property type="evidence" value="ECO:0007669"/>
    <property type="project" value="TreeGrafter"/>
</dbReference>
<dbReference type="Proteomes" id="UP000488506">
    <property type="component" value="Unassembled WGS sequence"/>
</dbReference>
<name>A0A833NST2_UNCSA</name>
<sequence length="481" mass="55508">MKKYFLAIFIFSSIALAQEKDLVINASKMDYNQEKGIIEAFGSVEAKYKNITILGEHLIYNSISREVFLDSGFDFQFNGVNFIGKELNYNINEETGSGKSVKIKYEKANITGDEIKFNSNEIKIKGAVFDACGLAPPHYHLAALGLDLYQKQGWFAAYWGVFWLGSLPSLPVPVYVYDFRADLLGKKNVMPYPEIGVNDEDGLWISESMSWYLRPDINGKYGINHAVRKGTGGMFNILYRLDNNKEYCGEIFISNYESLRGWLEYRNYFGQEIDQKTVYFDVPKQKKYELDVKISSRERINFERVSMLPNIKISGKKIGAMEGSLELGNIDEETTKNTHYRFNFLGKLAYVFYDDFYPSLDADLSFYGNSTHWLKTIGILAYRKSFDETLNGELKFSHFFSNLGQSPFNYEKYRFVSKDKVGLMLKKKSFFSNFAFNCEYSVSDFIPQEIDYTAGLSFHCFDVDLTYKVMRQEFVLGFSLK</sequence>
<evidence type="ECO:0000313" key="3">
    <source>
        <dbReference type="Proteomes" id="UP000488506"/>
    </source>
</evidence>
<dbReference type="Gene3D" id="2.60.450.10">
    <property type="entry name" value="Lipopolysaccharide (LPS) transport protein A like domain"/>
    <property type="match status" value="1"/>
</dbReference>
<accession>A0A833NST2</accession>
<comment type="caution">
    <text evidence="2">The sequence shown here is derived from an EMBL/GenBank/DDBJ whole genome shotgun (WGS) entry which is preliminary data.</text>
</comment>
<keyword evidence="1" id="KW-0732">Signal</keyword>
<dbReference type="InterPro" id="IPR050218">
    <property type="entry name" value="LptD"/>
</dbReference>
<organism evidence="2 3">
    <name type="scientific">Candidatus Saganbacteria bacterium</name>
    <dbReference type="NCBI Taxonomy" id="2575572"/>
    <lineage>
        <taxon>Bacteria</taxon>
        <taxon>Bacillati</taxon>
        <taxon>Saganbacteria</taxon>
    </lineage>
</organism>
<gene>
    <name evidence="2" type="ORF">FD145_126</name>
</gene>
<dbReference type="GO" id="GO:0009279">
    <property type="term" value="C:cell outer membrane"/>
    <property type="evidence" value="ECO:0007669"/>
    <property type="project" value="TreeGrafter"/>
</dbReference>
<dbReference type="EMBL" id="WPAF01000001">
    <property type="protein sequence ID" value="KAF0135300.1"/>
    <property type="molecule type" value="Genomic_DNA"/>
</dbReference>
<feature type="chain" id="PRO_5032957296" description="LPS-assembly protein LptD" evidence="1">
    <location>
        <begin position="18"/>
        <end position="481"/>
    </location>
</feature>
<feature type="signal peptide" evidence="1">
    <location>
        <begin position="1"/>
        <end position="17"/>
    </location>
</feature>
<evidence type="ECO:0000256" key="1">
    <source>
        <dbReference type="SAM" id="SignalP"/>
    </source>
</evidence>
<dbReference type="PANTHER" id="PTHR30189">
    <property type="entry name" value="LPS-ASSEMBLY PROTEIN"/>
    <property type="match status" value="1"/>
</dbReference>
<reference evidence="2 3" key="1">
    <citation type="submission" date="2019-12" db="EMBL/GenBank/DDBJ databases">
        <authorList>
            <person name="Wolfe R."/>
            <person name="Danczak R."/>
            <person name="Wilkins M."/>
        </authorList>
    </citation>
    <scope>NUCLEOTIDE SEQUENCE [LARGE SCALE GENOMIC DNA]</scope>
    <source>
        <strain evidence="2">X2_MaxBin.013</strain>
    </source>
</reference>
<dbReference type="PANTHER" id="PTHR30189:SF1">
    <property type="entry name" value="LPS-ASSEMBLY PROTEIN LPTD"/>
    <property type="match status" value="1"/>
</dbReference>
<proteinExistence type="predicted"/>